<keyword evidence="2" id="KW-1185">Reference proteome</keyword>
<name>A0A387G847_9HYPH</name>
<dbReference type="RefSeq" id="WP_120709226.1">
    <property type="nucleotide sequence ID" value="NZ_CP032697.1"/>
</dbReference>
<accession>A0A387G847</accession>
<evidence type="ECO:0000313" key="1">
    <source>
        <dbReference type="EMBL" id="AYG64334.1"/>
    </source>
</evidence>
<dbReference type="Proteomes" id="UP000282195">
    <property type="component" value="Plasmid pRCCGE525a"/>
</dbReference>
<keyword evidence="1" id="KW-0614">Plasmid</keyword>
<protein>
    <submittedName>
        <fullName evidence="1">Uncharacterized protein</fullName>
    </submittedName>
</protein>
<geneLocation type="plasmid" evidence="2">
    <name>prccge525a</name>
</geneLocation>
<dbReference type="OrthoDB" id="8343966at2"/>
<organism evidence="1 2">
    <name type="scientific">Rhizobium jaguaris</name>
    <dbReference type="NCBI Taxonomy" id="1312183"/>
    <lineage>
        <taxon>Bacteria</taxon>
        <taxon>Pseudomonadati</taxon>
        <taxon>Pseudomonadota</taxon>
        <taxon>Alphaproteobacteria</taxon>
        <taxon>Hyphomicrobiales</taxon>
        <taxon>Rhizobiaceae</taxon>
        <taxon>Rhizobium/Agrobacterium group</taxon>
        <taxon>Rhizobium</taxon>
    </lineage>
</organism>
<evidence type="ECO:0000313" key="2">
    <source>
        <dbReference type="Proteomes" id="UP000282195"/>
    </source>
</evidence>
<reference evidence="1 2" key="1">
    <citation type="submission" date="2018-10" db="EMBL/GenBank/DDBJ databases">
        <title>Rhizobium etli, R. leguminosarum and a new Rhizobium genospecies from Phaseolus dumosus.</title>
        <authorList>
            <person name="Ramirez-Puebla S.T."/>
            <person name="Rogel-Hernandez M.A."/>
            <person name="Guerrero G."/>
            <person name="Ormeno-Orrillo E."/>
            <person name="Martinez-Romero J.C."/>
            <person name="Negrete-Yankelevich S."/>
            <person name="Martinez-Romero E."/>
        </authorList>
    </citation>
    <scope>NUCLEOTIDE SEQUENCE [LARGE SCALE GENOMIC DNA]</scope>
    <source>
        <strain evidence="1 2">CCGE525</strain>
        <plasmid evidence="2">prccge525a</plasmid>
    </source>
</reference>
<gene>
    <name evidence="1" type="ORF">CCGE525_36895</name>
</gene>
<sequence length="441" mass="48941">MSKSSWNAKRKEVKLSKLTGHASKSSRLIEGRVPSNTKVFFTPAELFGAMAQCSSRLALDQQATQAHVEACRLLIARHVEEDSDDFAFLESVRGLKDYLRKSMTALVGDGIAYLQMIADGYRWVDHFENYTVHGDVDTDRTPDFIFSRSSDDFVALAESKATKGSSKSAFDKTVREGYSGQVEPYLAIEIGSFIASHGFAIGSWMTSDKKAEVFIHHTQVAQPDCEGGGLDPDKQSDPSSIRFGNYCGVLTLLFGTGVGEAARARTWRPSEEVFVTVRWLKKTWIVGEFLIERPEHGKDDELAFQRLPVPVLKRLALELETARKVFGYIEAEEAKSSLLENLPEFDEILRGAAKASGGAIFPDGFAVLGRGEDQDDLQWRKLPPQNPVNAVSMDAATERLLASLKQNVDNRRIPDGLPYTPLAREDEPPVELPLQLTIRDV</sequence>
<dbReference type="EMBL" id="CP032697">
    <property type="protein sequence ID" value="AYG64334.1"/>
    <property type="molecule type" value="Genomic_DNA"/>
</dbReference>
<dbReference type="AlphaFoldDB" id="A0A387G847"/>
<dbReference type="KEGG" id="rjg:CCGE525_36895"/>
<proteinExistence type="predicted"/>